<dbReference type="Proteomes" id="UP000348942">
    <property type="component" value="Chromosome 1"/>
</dbReference>
<accession>A0A5Q0THA0</accession>
<dbReference type="EMBL" id="CP045699">
    <property type="protein sequence ID" value="QGA66031.1"/>
    <property type="molecule type" value="Genomic_DNA"/>
</dbReference>
<reference evidence="2 3" key="1">
    <citation type="submission" date="2019-10" db="EMBL/GenBank/DDBJ databases">
        <title>Vibrio sp. nov., isolated from Coralline algae surface.</title>
        <authorList>
            <person name="Geng Y."/>
            <person name="Zhang X."/>
        </authorList>
    </citation>
    <scope>NUCLEOTIDE SEQUENCE [LARGE SCALE GENOMIC DNA]</scope>
    <source>
        <strain evidence="2 3">SM1977</strain>
    </source>
</reference>
<organism evidence="2 3">
    <name type="scientific">Vibrio algicola</name>
    <dbReference type="NCBI Taxonomy" id="2662262"/>
    <lineage>
        <taxon>Bacteria</taxon>
        <taxon>Pseudomonadati</taxon>
        <taxon>Pseudomonadota</taxon>
        <taxon>Gammaproteobacteria</taxon>
        <taxon>Vibrionales</taxon>
        <taxon>Vibrionaceae</taxon>
        <taxon>Vibrio</taxon>
    </lineage>
</organism>
<name>A0A5Q0THA0_9VIBR</name>
<keyword evidence="3" id="KW-1185">Reference proteome</keyword>
<protein>
    <submittedName>
        <fullName evidence="2">Uncharacterized protein</fullName>
    </submittedName>
</protein>
<proteinExistence type="predicted"/>
<feature type="signal peptide" evidence="1">
    <location>
        <begin position="1"/>
        <end position="21"/>
    </location>
</feature>
<sequence>MKKSVIALVVAISSYSGIAMANPTPDVQCLNNKYDAYIDTSLTWYQDLVTITAEKDPDLKEVGQWFLAGRTHHFELNRAVVHDYLQHAPDKVATKESVESWLKLTQPEIKQLAQRDDKLGKIAKTTFDDRQAPPNKMNYQLRSAFADLLSHPSNIQPALDKYNQAMAKTNAIVCQ</sequence>
<feature type="chain" id="PRO_5024272884" evidence="1">
    <location>
        <begin position="22"/>
        <end position="175"/>
    </location>
</feature>
<evidence type="ECO:0000313" key="3">
    <source>
        <dbReference type="Proteomes" id="UP000348942"/>
    </source>
</evidence>
<dbReference type="AlphaFoldDB" id="A0A5Q0THA0"/>
<evidence type="ECO:0000256" key="1">
    <source>
        <dbReference type="SAM" id="SignalP"/>
    </source>
</evidence>
<gene>
    <name evidence="2" type="ORF">GFB47_06420</name>
</gene>
<dbReference type="RefSeq" id="WP_153448168.1">
    <property type="nucleotide sequence ID" value="NZ_CP045699.1"/>
</dbReference>
<evidence type="ECO:0000313" key="2">
    <source>
        <dbReference type="EMBL" id="QGA66031.1"/>
    </source>
</evidence>
<keyword evidence="1" id="KW-0732">Signal</keyword>